<dbReference type="Pfam" id="PF04883">
    <property type="entry name" value="HK97-gp10_like"/>
    <property type="match status" value="1"/>
</dbReference>
<evidence type="ECO:0000313" key="3">
    <source>
        <dbReference type="Proteomes" id="UP000318416"/>
    </source>
</evidence>
<dbReference type="AlphaFoldDB" id="A0A561ERY2"/>
<dbReference type="InterPro" id="IPR010064">
    <property type="entry name" value="HK97-gp10_tail"/>
</dbReference>
<dbReference type="Proteomes" id="UP000318416">
    <property type="component" value="Unassembled WGS sequence"/>
</dbReference>
<protein>
    <submittedName>
        <fullName evidence="2">HK97 gp10 family phage protein</fullName>
    </submittedName>
</protein>
<reference evidence="2 3" key="1">
    <citation type="submission" date="2019-06" db="EMBL/GenBank/DDBJ databases">
        <title>Sequencing the genomes of 1000 actinobacteria strains.</title>
        <authorList>
            <person name="Klenk H.-P."/>
        </authorList>
    </citation>
    <scope>NUCLEOTIDE SEQUENCE [LARGE SCALE GENOMIC DNA]</scope>
    <source>
        <strain evidence="2 3">DSM 41649</strain>
    </source>
</reference>
<dbReference type="OrthoDB" id="3237109at2"/>
<evidence type="ECO:0000313" key="2">
    <source>
        <dbReference type="EMBL" id="TWE18366.1"/>
    </source>
</evidence>
<feature type="compositionally biased region" description="Basic residues" evidence="1">
    <location>
        <begin position="55"/>
        <end position="66"/>
    </location>
</feature>
<comment type="caution">
    <text evidence="2">The sequence shown here is derived from an EMBL/GenBank/DDBJ whole genome shotgun (WGS) entry which is preliminary data.</text>
</comment>
<proteinExistence type="predicted"/>
<dbReference type="NCBIfam" id="TIGR01725">
    <property type="entry name" value="phge_HK97_gp10"/>
    <property type="match status" value="1"/>
</dbReference>
<name>A0A561ERY2_9ACTN</name>
<dbReference type="RefSeq" id="WP_145791620.1">
    <property type="nucleotide sequence ID" value="NZ_BAAABR010000006.1"/>
</dbReference>
<accession>A0A561ERY2</accession>
<gene>
    <name evidence="2" type="ORF">FB465_3433</name>
</gene>
<keyword evidence="3" id="KW-1185">Reference proteome</keyword>
<evidence type="ECO:0000256" key="1">
    <source>
        <dbReference type="SAM" id="MobiDB-lite"/>
    </source>
</evidence>
<sequence>MADSAFTVRVEGLDDLKRALRQLKDSDLNKRVREVNKAAAEIVKPEARKTAPSGHRSRKDSKKYKPGKLEKSITVLASANSAVIKAGSASRVPYAGAIHFGFPKRHIRANRFLYRAMARTSDEVSETYEREITDVIREKLES</sequence>
<organism evidence="2 3">
    <name type="scientific">Kitasatospora atroaurantiaca</name>
    <dbReference type="NCBI Taxonomy" id="285545"/>
    <lineage>
        <taxon>Bacteria</taxon>
        <taxon>Bacillati</taxon>
        <taxon>Actinomycetota</taxon>
        <taxon>Actinomycetes</taxon>
        <taxon>Kitasatosporales</taxon>
        <taxon>Streptomycetaceae</taxon>
        <taxon>Kitasatospora</taxon>
    </lineage>
</organism>
<dbReference type="EMBL" id="VIVR01000001">
    <property type="protein sequence ID" value="TWE18366.1"/>
    <property type="molecule type" value="Genomic_DNA"/>
</dbReference>
<feature type="region of interest" description="Disordered" evidence="1">
    <location>
        <begin position="43"/>
        <end position="66"/>
    </location>
</feature>